<keyword evidence="2" id="KW-0902">Two-component regulatory system</keyword>
<dbReference type="InterPro" id="IPR011006">
    <property type="entry name" value="CheY-like_superfamily"/>
</dbReference>
<dbReference type="SUPFAM" id="SSF55874">
    <property type="entry name" value="ATPase domain of HSP90 chaperone/DNA topoisomerase II/histidine kinase"/>
    <property type="match status" value="1"/>
</dbReference>
<dbReference type="SMART" id="SM00448">
    <property type="entry name" value="REC"/>
    <property type="match status" value="1"/>
</dbReference>
<organism evidence="6 7">
    <name type="scientific">Gemmata palustris</name>
    <dbReference type="NCBI Taxonomy" id="2822762"/>
    <lineage>
        <taxon>Bacteria</taxon>
        <taxon>Pseudomonadati</taxon>
        <taxon>Planctomycetota</taxon>
        <taxon>Planctomycetia</taxon>
        <taxon>Gemmatales</taxon>
        <taxon>Gemmataceae</taxon>
        <taxon>Gemmata</taxon>
    </lineage>
</organism>
<dbReference type="InterPro" id="IPR003594">
    <property type="entry name" value="HATPase_dom"/>
</dbReference>
<dbReference type="InterPro" id="IPR001789">
    <property type="entry name" value="Sig_transdc_resp-reg_receiver"/>
</dbReference>
<dbReference type="PANTHER" id="PTHR44591">
    <property type="entry name" value="STRESS RESPONSE REGULATOR PROTEIN 1"/>
    <property type="match status" value="1"/>
</dbReference>
<reference evidence="6 7" key="1">
    <citation type="submission" date="2021-04" db="EMBL/GenBank/DDBJ databases">
        <authorList>
            <person name="Ivanova A."/>
        </authorList>
    </citation>
    <scope>NUCLEOTIDE SEQUENCE [LARGE SCALE GENOMIC DNA]</scope>
    <source>
        <strain evidence="6 7">G18</strain>
    </source>
</reference>
<evidence type="ECO:0000256" key="2">
    <source>
        <dbReference type="ARBA" id="ARBA00023012"/>
    </source>
</evidence>
<dbReference type="InterPro" id="IPR050595">
    <property type="entry name" value="Bact_response_regulator"/>
</dbReference>
<evidence type="ECO:0000259" key="5">
    <source>
        <dbReference type="PROSITE" id="PS50110"/>
    </source>
</evidence>
<accession>A0ABS5BLC2</accession>
<dbReference type="RefSeq" id="WP_210652623.1">
    <property type="nucleotide sequence ID" value="NZ_JAGKQQ010000001.1"/>
</dbReference>
<dbReference type="Gene3D" id="3.30.565.10">
    <property type="entry name" value="Histidine kinase-like ATPase, C-terminal domain"/>
    <property type="match status" value="1"/>
</dbReference>
<dbReference type="Gene3D" id="3.40.50.2300">
    <property type="match status" value="1"/>
</dbReference>
<dbReference type="Proteomes" id="UP000676565">
    <property type="component" value="Unassembled WGS sequence"/>
</dbReference>
<keyword evidence="1 3" id="KW-0597">Phosphoprotein</keyword>
<dbReference type="CDD" id="cd00156">
    <property type="entry name" value="REC"/>
    <property type="match status" value="1"/>
</dbReference>
<feature type="modified residue" description="4-aspartylphosphate" evidence="3">
    <location>
        <position position="76"/>
    </location>
</feature>
<proteinExistence type="predicted"/>
<dbReference type="EMBL" id="JAGKQQ010000001">
    <property type="protein sequence ID" value="MBP3954498.1"/>
    <property type="molecule type" value="Genomic_DNA"/>
</dbReference>
<feature type="compositionally biased region" description="Polar residues" evidence="4">
    <location>
        <begin position="1"/>
        <end position="11"/>
    </location>
</feature>
<evidence type="ECO:0000313" key="6">
    <source>
        <dbReference type="EMBL" id="MBP3954498.1"/>
    </source>
</evidence>
<dbReference type="PANTHER" id="PTHR44591:SF14">
    <property type="entry name" value="PROTEIN PILG"/>
    <property type="match status" value="1"/>
</dbReference>
<evidence type="ECO:0000313" key="7">
    <source>
        <dbReference type="Proteomes" id="UP000676565"/>
    </source>
</evidence>
<evidence type="ECO:0000256" key="4">
    <source>
        <dbReference type="SAM" id="MobiDB-lite"/>
    </source>
</evidence>
<comment type="caution">
    <text evidence="6">The sequence shown here is derived from an EMBL/GenBank/DDBJ whole genome shotgun (WGS) entry which is preliminary data.</text>
</comment>
<dbReference type="PROSITE" id="PS50110">
    <property type="entry name" value="RESPONSE_REGULATORY"/>
    <property type="match status" value="1"/>
</dbReference>
<dbReference type="SUPFAM" id="SSF52172">
    <property type="entry name" value="CheY-like"/>
    <property type="match status" value="1"/>
</dbReference>
<dbReference type="Pfam" id="PF13581">
    <property type="entry name" value="HATPase_c_2"/>
    <property type="match status" value="1"/>
</dbReference>
<evidence type="ECO:0000256" key="3">
    <source>
        <dbReference type="PROSITE-ProRule" id="PRU00169"/>
    </source>
</evidence>
<dbReference type="Pfam" id="PF00072">
    <property type="entry name" value="Response_reg"/>
    <property type="match status" value="1"/>
</dbReference>
<feature type="domain" description="Response regulatory" evidence="5">
    <location>
        <begin position="26"/>
        <end position="141"/>
    </location>
</feature>
<dbReference type="CDD" id="cd16936">
    <property type="entry name" value="HATPase_RsbW-like"/>
    <property type="match status" value="1"/>
</dbReference>
<protein>
    <submittedName>
        <fullName evidence="6">Response regulator</fullName>
    </submittedName>
</protein>
<gene>
    <name evidence="6" type="ORF">J8F10_04270</name>
</gene>
<sequence length="321" mass="34506">MVSAHSPTAPETVSDAAPVEGSEVPTVLVVDDSAIDRRVAGRLVEKDSGLRAVYAPDGLAALDLIARSAPTVVLTDLQMPGMDGLELVRTIRDRFPTIPVVLMTGNGSEEIAIEALRNGAASYVPKRTLAKDLAATIEQVLNAARGDRRQQKLFGSFASVESRLELENDPALVPALVTYLQGQVTQMGACAASDRTRVGVALEEALLNGLYHGNLELSSDLRQDGSGEFERRAKERRYQPPYRDRRLHVTARVRPGEAVFVIRDEGPGFDPGTLPDPTDPANLEKASGRGLLLIQAFMDAVSHNATGNEITLVKRADPQPA</sequence>
<dbReference type="InterPro" id="IPR036890">
    <property type="entry name" value="HATPase_C_sf"/>
</dbReference>
<feature type="region of interest" description="Disordered" evidence="4">
    <location>
        <begin position="1"/>
        <end position="20"/>
    </location>
</feature>
<evidence type="ECO:0000256" key="1">
    <source>
        <dbReference type="ARBA" id="ARBA00022553"/>
    </source>
</evidence>
<name>A0ABS5BLC2_9BACT</name>
<keyword evidence="7" id="KW-1185">Reference proteome</keyword>